<sequence>MAISAPPRKPAFRISFTVASEYAFLQCVGKMMDSVSIFELVFLHHELHKWRSEYNCDESIIFFLCFSMREGGIKEFNELPTHPRAWGMSDFHGLKEPRKT</sequence>
<proteinExistence type="predicted"/>
<dbReference type="AlphaFoldDB" id="A0A4C1Z2J7"/>
<dbReference type="EMBL" id="BGZK01001528">
    <property type="protein sequence ID" value="GBP81750.1"/>
    <property type="molecule type" value="Genomic_DNA"/>
</dbReference>
<keyword evidence="2" id="KW-1185">Reference proteome</keyword>
<evidence type="ECO:0000313" key="1">
    <source>
        <dbReference type="EMBL" id="GBP81750.1"/>
    </source>
</evidence>
<organism evidence="1 2">
    <name type="scientific">Eumeta variegata</name>
    <name type="common">Bagworm moth</name>
    <name type="synonym">Eumeta japonica</name>
    <dbReference type="NCBI Taxonomy" id="151549"/>
    <lineage>
        <taxon>Eukaryota</taxon>
        <taxon>Metazoa</taxon>
        <taxon>Ecdysozoa</taxon>
        <taxon>Arthropoda</taxon>
        <taxon>Hexapoda</taxon>
        <taxon>Insecta</taxon>
        <taxon>Pterygota</taxon>
        <taxon>Neoptera</taxon>
        <taxon>Endopterygota</taxon>
        <taxon>Lepidoptera</taxon>
        <taxon>Glossata</taxon>
        <taxon>Ditrysia</taxon>
        <taxon>Tineoidea</taxon>
        <taxon>Psychidae</taxon>
        <taxon>Oiketicinae</taxon>
        <taxon>Eumeta</taxon>
    </lineage>
</organism>
<dbReference type="Proteomes" id="UP000299102">
    <property type="component" value="Unassembled WGS sequence"/>
</dbReference>
<accession>A0A4C1Z2J7</accession>
<evidence type="ECO:0000313" key="2">
    <source>
        <dbReference type="Proteomes" id="UP000299102"/>
    </source>
</evidence>
<gene>
    <name evidence="1" type="ORF">EVAR_62666_1</name>
</gene>
<comment type="caution">
    <text evidence="1">The sequence shown here is derived from an EMBL/GenBank/DDBJ whole genome shotgun (WGS) entry which is preliminary data.</text>
</comment>
<name>A0A4C1Z2J7_EUMVA</name>
<reference evidence="1 2" key="1">
    <citation type="journal article" date="2019" name="Commun. Biol.">
        <title>The bagworm genome reveals a unique fibroin gene that provides high tensile strength.</title>
        <authorList>
            <person name="Kono N."/>
            <person name="Nakamura H."/>
            <person name="Ohtoshi R."/>
            <person name="Tomita M."/>
            <person name="Numata K."/>
            <person name="Arakawa K."/>
        </authorList>
    </citation>
    <scope>NUCLEOTIDE SEQUENCE [LARGE SCALE GENOMIC DNA]</scope>
</reference>
<protein>
    <submittedName>
        <fullName evidence="1">Uncharacterized protein</fullName>
    </submittedName>
</protein>